<protein>
    <submittedName>
        <fullName evidence="1">Uncharacterized protein</fullName>
    </submittedName>
</protein>
<organism evidence="1 2">
    <name type="scientific">Canavalia gladiata</name>
    <name type="common">Sword bean</name>
    <name type="synonym">Dolichos gladiatus</name>
    <dbReference type="NCBI Taxonomy" id="3824"/>
    <lineage>
        <taxon>Eukaryota</taxon>
        <taxon>Viridiplantae</taxon>
        <taxon>Streptophyta</taxon>
        <taxon>Embryophyta</taxon>
        <taxon>Tracheophyta</taxon>
        <taxon>Spermatophyta</taxon>
        <taxon>Magnoliopsida</taxon>
        <taxon>eudicotyledons</taxon>
        <taxon>Gunneridae</taxon>
        <taxon>Pentapetalae</taxon>
        <taxon>rosids</taxon>
        <taxon>fabids</taxon>
        <taxon>Fabales</taxon>
        <taxon>Fabaceae</taxon>
        <taxon>Papilionoideae</taxon>
        <taxon>50 kb inversion clade</taxon>
        <taxon>NPAAA clade</taxon>
        <taxon>indigoferoid/millettioid clade</taxon>
        <taxon>Phaseoleae</taxon>
        <taxon>Canavalia</taxon>
    </lineage>
</organism>
<evidence type="ECO:0000313" key="2">
    <source>
        <dbReference type="Proteomes" id="UP001367508"/>
    </source>
</evidence>
<reference evidence="1 2" key="1">
    <citation type="submission" date="2024-01" db="EMBL/GenBank/DDBJ databases">
        <title>The genomes of 5 underutilized Papilionoideae crops provide insights into root nodulation and disease resistanc.</title>
        <authorList>
            <person name="Jiang F."/>
        </authorList>
    </citation>
    <scope>NUCLEOTIDE SEQUENCE [LARGE SCALE GENOMIC DNA]</scope>
    <source>
        <strain evidence="1">LVBAO_FW01</strain>
        <tissue evidence="1">Leaves</tissue>
    </source>
</reference>
<dbReference type="Proteomes" id="UP001367508">
    <property type="component" value="Unassembled WGS sequence"/>
</dbReference>
<dbReference type="AlphaFoldDB" id="A0AAN9L957"/>
<evidence type="ECO:0000313" key="1">
    <source>
        <dbReference type="EMBL" id="KAK7330412.1"/>
    </source>
</evidence>
<gene>
    <name evidence="1" type="ORF">VNO77_24606</name>
</gene>
<name>A0AAN9L957_CANGL</name>
<keyword evidence="2" id="KW-1185">Reference proteome</keyword>
<comment type="caution">
    <text evidence="1">The sequence shown here is derived from an EMBL/GenBank/DDBJ whole genome shotgun (WGS) entry which is preliminary data.</text>
</comment>
<proteinExistence type="predicted"/>
<dbReference type="EMBL" id="JAYMYQ010000005">
    <property type="protein sequence ID" value="KAK7330412.1"/>
    <property type="molecule type" value="Genomic_DNA"/>
</dbReference>
<sequence length="102" mass="11663">MITIADAALSNKKKRSKPYPASCLCVKEEHGLNMQKNENQAQYGNSIAKYLTAPWTILLSLAFTFNVRQKLTILFCHMQKHNLKSFSRETSKCIKLSHHVQP</sequence>
<accession>A0AAN9L957</accession>